<gene>
    <name evidence="2" type="ORF">CDFL12A17_09</name>
</gene>
<evidence type="ECO:0000313" key="2">
    <source>
        <dbReference type="EMBL" id="ACS87886.1"/>
    </source>
</evidence>
<reference evidence="2" key="1">
    <citation type="submission" date="2009-05" db="EMBL/GenBank/DDBJ databases">
        <title>The evolution of amastin surface glycoproteins in trypanosomatid parasites.</title>
        <authorList>
            <person name="Jackson A.P."/>
        </authorList>
    </citation>
    <scope>NUCLEOTIDE SEQUENCE</scope>
    <source>
        <strain evidence="2">ATCC 30255</strain>
    </source>
</reference>
<evidence type="ECO:0000256" key="1">
    <source>
        <dbReference type="SAM" id="MobiDB-lite"/>
    </source>
</evidence>
<name>C6K3U3_9TRYP</name>
<feature type="region of interest" description="Disordered" evidence="1">
    <location>
        <begin position="101"/>
        <end position="123"/>
    </location>
</feature>
<dbReference type="EMBL" id="GQ153668">
    <property type="protein sequence ID" value="ACS87886.1"/>
    <property type="molecule type" value="Genomic_DNA"/>
</dbReference>
<accession>C6K3U3</accession>
<organism evidence="2">
    <name type="scientific">Angomonas deanei</name>
    <dbReference type="NCBI Taxonomy" id="59799"/>
    <lineage>
        <taxon>Eukaryota</taxon>
        <taxon>Discoba</taxon>
        <taxon>Euglenozoa</taxon>
        <taxon>Kinetoplastea</taxon>
        <taxon>Metakinetoplastina</taxon>
        <taxon>Trypanosomatida</taxon>
        <taxon>Trypanosomatidae</taxon>
        <taxon>Strigomonadinae</taxon>
        <taxon>Angomonas</taxon>
    </lineage>
</organism>
<sequence>MRQSRCRLIDYVLDNPVKKLRHTARKVEHLRTQHLQRQRETTNPYHKEQYVTAFVEAQSAAAVHKHAVEAKSDRHSSTPASLTTSTELTQLAHELEVTYGDSQRQSSLARVPDHKKALTSPTATSTSNAVVEFGAWRSPDGGDVRLAARIRSIDVMRHCVIREARTPPELSPEVIERRLPTRVPPPARTLLTFIQSRSFRAATKPIDAERLENDVVAALRSLRHAPEVQKNVALYAVFSVSRFRDWSMASTLVLWLRQQWPLLVEGATTESSDMSSTCMTDVSHFVALLCDTTRSAAPLQTTPPPSLEELEAFCRAFHFHHHDRCPDGESINDESLPCNGPLWDPVVSAPLLSLIGLDAERDSRTKPAVELLMQLERVVDRYCVRHALPMSYRHAKKSAQPLAYMPAIAWAEYLRARHRCGASLAELQAATDRITDPNKTRHATELLSNTHVWNAYLSCSPGPHAMEVYEKNLRPYHVAETPATVAAVMTALIESEGTAKGAAQARALWERLLKTSSDKKMISRTSSTLVAYAKLLVLEGNAEALSKLLTSYDDLYECFGVPVEWFGKEQQRALKNDVSDGTDQKIKAGLRLLHRVCAAHPLLIPPLVQKTLLDATRQVTDERRVRLEKKREERESSIASAAAGVSMAEVPEITPEDLAAML</sequence>
<proteinExistence type="predicted"/>
<protein>
    <submittedName>
        <fullName evidence="2">Uncharacterized protein</fullName>
    </submittedName>
</protein>
<dbReference type="AlphaFoldDB" id="C6K3U3"/>